<comment type="caution">
    <text evidence="2">The sequence shown here is derived from an EMBL/GenBank/DDBJ whole genome shotgun (WGS) entry which is preliminary data.</text>
</comment>
<accession>A0A501PNJ4</accession>
<keyword evidence="3" id="KW-1185">Reference proteome</keyword>
<reference evidence="3" key="1">
    <citation type="submission" date="2019-06" db="EMBL/GenBank/DDBJ databases">
        <title>The complete genome of Emcibacter congregatus ZYLT.</title>
        <authorList>
            <person name="Zhao Z."/>
        </authorList>
    </citation>
    <scope>NUCLEOTIDE SEQUENCE [LARGE SCALE GENOMIC DNA]</scope>
    <source>
        <strain evidence="3">MCCC 1A06723</strain>
    </source>
</reference>
<dbReference type="Proteomes" id="UP000319148">
    <property type="component" value="Unassembled WGS sequence"/>
</dbReference>
<dbReference type="AlphaFoldDB" id="A0A501PNJ4"/>
<feature type="compositionally biased region" description="Basic and acidic residues" evidence="1">
    <location>
        <begin position="1"/>
        <end position="16"/>
    </location>
</feature>
<evidence type="ECO:0000313" key="2">
    <source>
        <dbReference type="EMBL" id="TPD61677.1"/>
    </source>
</evidence>
<organism evidence="2 3">
    <name type="scientific">Emcibacter nanhaiensis</name>
    <dbReference type="NCBI Taxonomy" id="1505037"/>
    <lineage>
        <taxon>Bacteria</taxon>
        <taxon>Pseudomonadati</taxon>
        <taxon>Pseudomonadota</taxon>
        <taxon>Alphaproteobacteria</taxon>
        <taxon>Emcibacterales</taxon>
        <taxon>Emcibacteraceae</taxon>
        <taxon>Emcibacter</taxon>
    </lineage>
</organism>
<protein>
    <submittedName>
        <fullName evidence="2">Uncharacterized protein</fullName>
    </submittedName>
</protein>
<dbReference type="RefSeq" id="WP_139939235.1">
    <property type="nucleotide sequence ID" value="NZ_JBHSYP010000003.1"/>
</dbReference>
<dbReference type="EMBL" id="VFIY01000005">
    <property type="protein sequence ID" value="TPD61677.1"/>
    <property type="molecule type" value="Genomic_DNA"/>
</dbReference>
<sequence>MPKETKTTPPRPESETKPSSPTLEELAEQYLDFWQQNLTVWATDPKALEKWVETLSASQSKRPSDKD</sequence>
<proteinExistence type="predicted"/>
<feature type="region of interest" description="Disordered" evidence="1">
    <location>
        <begin position="1"/>
        <end position="22"/>
    </location>
</feature>
<dbReference type="OrthoDB" id="10002386at2"/>
<name>A0A501PNJ4_9PROT</name>
<gene>
    <name evidence="2" type="ORF">FIV46_05555</name>
</gene>
<evidence type="ECO:0000313" key="3">
    <source>
        <dbReference type="Proteomes" id="UP000319148"/>
    </source>
</evidence>
<evidence type="ECO:0000256" key="1">
    <source>
        <dbReference type="SAM" id="MobiDB-lite"/>
    </source>
</evidence>